<name>A0A644WFT3_9ZZZZ</name>
<dbReference type="SUPFAM" id="SSF46785">
    <property type="entry name" value="Winged helix' DNA-binding domain"/>
    <property type="match status" value="1"/>
</dbReference>
<dbReference type="InterPro" id="IPR028349">
    <property type="entry name" value="PafC-like"/>
</dbReference>
<dbReference type="InterPro" id="IPR001034">
    <property type="entry name" value="DeoR_HTH"/>
</dbReference>
<dbReference type="InterPro" id="IPR013196">
    <property type="entry name" value="HTH_11"/>
</dbReference>
<dbReference type="Gene3D" id="1.10.10.10">
    <property type="entry name" value="Winged helix-like DNA-binding domain superfamily/Winged helix DNA-binding domain"/>
    <property type="match status" value="1"/>
</dbReference>
<dbReference type="InterPro" id="IPR051534">
    <property type="entry name" value="CBASS_pafABC_assoc_protein"/>
</dbReference>
<dbReference type="InterPro" id="IPR026881">
    <property type="entry name" value="WYL_dom"/>
</dbReference>
<dbReference type="PANTHER" id="PTHR34580:SF1">
    <property type="entry name" value="PROTEIN PAFC"/>
    <property type="match status" value="1"/>
</dbReference>
<organism evidence="4">
    <name type="scientific">bioreactor metagenome</name>
    <dbReference type="NCBI Taxonomy" id="1076179"/>
    <lineage>
        <taxon>unclassified sequences</taxon>
        <taxon>metagenomes</taxon>
        <taxon>ecological metagenomes</taxon>
    </lineage>
</organism>
<feature type="domain" description="HTH deoR-type" evidence="3">
    <location>
        <begin position="18"/>
        <end position="73"/>
    </location>
</feature>
<comment type="caution">
    <text evidence="4">The sequence shown here is derived from an EMBL/GenBank/DDBJ whole genome shotgun (WGS) entry which is preliminary data.</text>
</comment>
<dbReference type="InterPro" id="IPR036388">
    <property type="entry name" value="WH-like_DNA-bd_sf"/>
</dbReference>
<dbReference type="PANTHER" id="PTHR34580">
    <property type="match status" value="1"/>
</dbReference>
<gene>
    <name evidence="4" type="ORF">SDC9_47402</name>
</gene>
<dbReference type="AlphaFoldDB" id="A0A644WFT3"/>
<dbReference type="PIRSF" id="PIRSF016838">
    <property type="entry name" value="PafC"/>
    <property type="match status" value="1"/>
</dbReference>
<keyword evidence="1" id="KW-0805">Transcription regulation</keyword>
<dbReference type="EMBL" id="VSSQ01000778">
    <property type="protein sequence ID" value="MPM01164.1"/>
    <property type="molecule type" value="Genomic_DNA"/>
</dbReference>
<dbReference type="InterPro" id="IPR036390">
    <property type="entry name" value="WH_DNA-bd_sf"/>
</dbReference>
<evidence type="ECO:0000313" key="4">
    <source>
        <dbReference type="EMBL" id="MPM01164.1"/>
    </source>
</evidence>
<dbReference type="Pfam" id="PF08279">
    <property type="entry name" value="HTH_11"/>
    <property type="match status" value="1"/>
</dbReference>
<evidence type="ECO:0000259" key="3">
    <source>
        <dbReference type="PROSITE" id="PS51000"/>
    </source>
</evidence>
<accession>A0A644WFT3</accession>
<dbReference type="Pfam" id="PF25583">
    <property type="entry name" value="WCX"/>
    <property type="match status" value="1"/>
</dbReference>
<dbReference type="Pfam" id="PF13280">
    <property type="entry name" value="WYL"/>
    <property type="match status" value="1"/>
</dbReference>
<protein>
    <recommendedName>
        <fullName evidence="3">HTH deoR-type domain-containing protein</fullName>
    </recommendedName>
</protein>
<evidence type="ECO:0000256" key="1">
    <source>
        <dbReference type="ARBA" id="ARBA00023015"/>
    </source>
</evidence>
<keyword evidence="2" id="KW-0804">Transcription</keyword>
<evidence type="ECO:0000256" key="2">
    <source>
        <dbReference type="ARBA" id="ARBA00023163"/>
    </source>
</evidence>
<dbReference type="InterPro" id="IPR057727">
    <property type="entry name" value="WCX_dom"/>
</dbReference>
<reference evidence="4" key="1">
    <citation type="submission" date="2019-08" db="EMBL/GenBank/DDBJ databases">
        <authorList>
            <person name="Kucharzyk K."/>
            <person name="Murdoch R.W."/>
            <person name="Higgins S."/>
            <person name="Loffler F."/>
        </authorList>
    </citation>
    <scope>NUCLEOTIDE SEQUENCE</scope>
</reference>
<proteinExistence type="predicted"/>
<dbReference type="PROSITE" id="PS51000">
    <property type="entry name" value="HTH_DEOR_2"/>
    <property type="match status" value="1"/>
</dbReference>
<dbReference type="GO" id="GO:0003700">
    <property type="term" value="F:DNA-binding transcription factor activity"/>
    <property type="evidence" value="ECO:0007669"/>
    <property type="project" value="InterPro"/>
</dbReference>
<sequence>MSWLYYKINLTKGLMNLKIDRLISIIMILLERKKISAAKLAEMFEVSPRTIYRDIETINLSGIPIITYPGVNGGIGIMEEYKIDKKLFTTSDIVTILMGLGSISSTMTNDEIINTLAKLKGLVPDEHIKDIELKSNQISVDLTPWIGNKYLQPNLERIKKALNEKKILLFKYYDRYGKKSSRKIESYRLILKESNWYIQGYCLSREDFRTFKLSRISDLEVLQDTFEPREFEEKSLGPWNYIEKKIITIKLVINESLRERMVEHCGEENIQPYKDNKLLVKFPFIEDEFGYNLLLSFGGECECLEPQYVRDELIRRIKNLLKVYKY</sequence>
<dbReference type="PROSITE" id="PS52050">
    <property type="entry name" value="WYL"/>
    <property type="match status" value="1"/>
</dbReference>